<dbReference type="AlphaFoldDB" id="A0A9P4WJS0"/>
<organism evidence="1 2">
    <name type="scientific">Didymella heteroderae</name>
    <dbReference type="NCBI Taxonomy" id="1769908"/>
    <lineage>
        <taxon>Eukaryota</taxon>
        <taxon>Fungi</taxon>
        <taxon>Dikarya</taxon>
        <taxon>Ascomycota</taxon>
        <taxon>Pezizomycotina</taxon>
        <taxon>Dothideomycetes</taxon>
        <taxon>Pleosporomycetidae</taxon>
        <taxon>Pleosporales</taxon>
        <taxon>Pleosporineae</taxon>
        <taxon>Didymellaceae</taxon>
        <taxon>Didymella</taxon>
    </lineage>
</organism>
<name>A0A9P4WJS0_9PLEO</name>
<evidence type="ECO:0000313" key="2">
    <source>
        <dbReference type="Proteomes" id="UP000758155"/>
    </source>
</evidence>
<dbReference type="OrthoDB" id="3764174at2759"/>
<comment type="caution">
    <text evidence="1">The sequence shown here is derived from an EMBL/GenBank/DDBJ whole genome shotgun (WGS) entry which is preliminary data.</text>
</comment>
<accession>A0A9P4WJS0</accession>
<sequence>MDDSPSYLLINIKKKHRKTAMKLLPCNTLSRMHDLYCGHRVQQVDLRAACGSNCSRSSPGNQAFTGAERRFRQDSDSIICPVCAFKTIASEKGINVLSVHHASVSVELDGLPRLRLMSAAEVRYNSCTEMMTAQGYRRAEPVLELDYLAELVRQNPQIVVGANDGPDLQVIMNGLVVSIEDQTDDMADDFEEGGMDLVWIEEKE</sequence>
<keyword evidence="2" id="KW-1185">Reference proteome</keyword>
<protein>
    <submittedName>
        <fullName evidence="1">Uncharacterized protein</fullName>
    </submittedName>
</protein>
<proteinExistence type="predicted"/>
<dbReference type="Proteomes" id="UP000758155">
    <property type="component" value="Unassembled WGS sequence"/>
</dbReference>
<gene>
    <name evidence="1" type="ORF">E8E12_004355</name>
</gene>
<evidence type="ECO:0000313" key="1">
    <source>
        <dbReference type="EMBL" id="KAF3034155.1"/>
    </source>
</evidence>
<dbReference type="EMBL" id="SWKV01000071">
    <property type="protein sequence ID" value="KAF3034155.1"/>
    <property type="molecule type" value="Genomic_DNA"/>
</dbReference>
<reference evidence="1" key="1">
    <citation type="submission" date="2019-04" db="EMBL/GenBank/DDBJ databases">
        <title>Sequencing of skin fungus with MAO and IRED activity.</title>
        <authorList>
            <person name="Marsaioli A.J."/>
            <person name="Bonatto J.M.C."/>
            <person name="Reis Junior O."/>
        </authorList>
    </citation>
    <scope>NUCLEOTIDE SEQUENCE</scope>
    <source>
        <strain evidence="1">28M1</strain>
    </source>
</reference>